<name>A0A938BN96_UNCEI</name>
<dbReference type="Pfam" id="PF05137">
    <property type="entry name" value="PilN"/>
    <property type="match status" value="1"/>
</dbReference>
<protein>
    <submittedName>
        <fullName evidence="2">PilN domain-containing protein</fullName>
    </submittedName>
</protein>
<dbReference type="Proteomes" id="UP000748308">
    <property type="component" value="Unassembled WGS sequence"/>
</dbReference>
<dbReference type="EMBL" id="VGIY01000064">
    <property type="protein sequence ID" value="MBM3316998.1"/>
    <property type="molecule type" value="Genomic_DNA"/>
</dbReference>
<reference evidence="2" key="1">
    <citation type="submission" date="2019-03" db="EMBL/GenBank/DDBJ databases">
        <title>Lake Tanganyika Metagenome-Assembled Genomes (MAGs).</title>
        <authorList>
            <person name="Tran P."/>
        </authorList>
    </citation>
    <scope>NUCLEOTIDE SEQUENCE</scope>
    <source>
        <strain evidence="2">M_DeepCast_400m_m2_100</strain>
    </source>
</reference>
<keyword evidence="1" id="KW-0472">Membrane</keyword>
<dbReference type="PANTHER" id="PTHR40278:SF2">
    <property type="entry name" value="TYPE IV PILUS INNER MEMBRANE COMPONENT PILN"/>
    <property type="match status" value="1"/>
</dbReference>
<organism evidence="2 3">
    <name type="scientific">Eiseniibacteriota bacterium</name>
    <dbReference type="NCBI Taxonomy" id="2212470"/>
    <lineage>
        <taxon>Bacteria</taxon>
        <taxon>Candidatus Eiseniibacteriota</taxon>
    </lineage>
</organism>
<gene>
    <name evidence="2" type="ORF">FJY75_04010</name>
</gene>
<dbReference type="InterPro" id="IPR052534">
    <property type="entry name" value="Extracell_DNA_Util/SecSys_Comp"/>
</dbReference>
<dbReference type="GO" id="GO:0043683">
    <property type="term" value="P:type IV pilus assembly"/>
    <property type="evidence" value="ECO:0007669"/>
    <property type="project" value="TreeGrafter"/>
</dbReference>
<dbReference type="GO" id="GO:0043107">
    <property type="term" value="P:type IV pilus-dependent motility"/>
    <property type="evidence" value="ECO:0007669"/>
    <property type="project" value="TreeGrafter"/>
</dbReference>
<keyword evidence="1" id="KW-1133">Transmembrane helix</keyword>
<keyword evidence="1" id="KW-0812">Transmembrane</keyword>
<proteinExistence type="predicted"/>
<evidence type="ECO:0000313" key="3">
    <source>
        <dbReference type="Proteomes" id="UP000748308"/>
    </source>
</evidence>
<feature type="transmembrane region" description="Helical" evidence="1">
    <location>
        <begin position="26"/>
        <end position="46"/>
    </location>
</feature>
<evidence type="ECO:0000256" key="1">
    <source>
        <dbReference type="SAM" id="Phobius"/>
    </source>
</evidence>
<accession>A0A938BN96</accession>
<evidence type="ECO:0000313" key="2">
    <source>
        <dbReference type="EMBL" id="MBM3316998.1"/>
    </source>
</evidence>
<sequence length="186" mass="20637">MIVINLLPQEERTEERVLTARPRARFLLPLLAGVALIVPPAATFVLQTARIQSLNESVSLLEQEAQSLKPRVELVRQIGSQTAALDQRLDVIRGLNRDRSLPVRMMDQLAAQVPANLWLTRFKQTSPRSVQLEGVTFSNLVVADLMSGLEETSLYDQVELVVASREALGEIDVTRFTLTAALTPQP</sequence>
<dbReference type="AlphaFoldDB" id="A0A938BN96"/>
<dbReference type="PANTHER" id="PTHR40278">
    <property type="entry name" value="DNA UTILIZATION PROTEIN HOFN"/>
    <property type="match status" value="1"/>
</dbReference>
<dbReference type="InterPro" id="IPR007813">
    <property type="entry name" value="PilN"/>
</dbReference>
<comment type="caution">
    <text evidence="2">The sequence shown here is derived from an EMBL/GenBank/DDBJ whole genome shotgun (WGS) entry which is preliminary data.</text>
</comment>